<evidence type="ECO:0000259" key="7">
    <source>
        <dbReference type="PROSITE" id="PS50262"/>
    </source>
</evidence>
<keyword evidence="2" id="KW-1003">Cell membrane</keyword>
<evidence type="ECO:0000256" key="5">
    <source>
        <dbReference type="ARBA" id="ARBA00023136"/>
    </source>
</evidence>
<accession>A0AAD9K298</accession>
<keyword evidence="4 6" id="KW-1133">Transmembrane helix</keyword>
<gene>
    <name evidence="8" type="ORF">LSH36_87g04035</name>
</gene>
<dbReference type="InterPro" id="IPR000276">
    <property type="entry name" value="GPCR_Rhodpsn"/>
</dbReference>
<dbReference type="PRINTS" id="PR00237">
    <property type="entry name" value="GPCRRHODOPSN"/>
</dbReference>
<dbReference type="SUPFAM" id="SSF81321">
    <property type="entry name" value="Family A G protein-coupled receptor-like"/>
    <property type="match status" value="1"/>
</dbReference>
<feature type="transmembrane region" description="Helical" evidence="6">
    <location>
        <begin position="231"/>
        <end position="259"/>
    </location>
</feature>
<dbReference type="GO" id="GO:0004930">
    <property type="term" value="F:G protein-coupled receptor activity"/>
    <property type="evidence" value="ECO:0007669"/>
    <property type="project" value="InterPro"/>
</dbReference>
<evidence type="ECO:0000256" key="2">
    <source>
        <dbReference type="ARBA" id="ARBA00022475"/>
    </source>
</evidence>
<protein>
    <recommendedName>
        <fullName evidence="7">G-protein coupled receptors family 1 profile domain-containing protein</fullName>
    </recommendedName>
</protein>
<feature type="transmembrane region" description="Helical" evidence="6">
    <location>
        <begin position="155"/>
        <end position="176"/>
    </location>
</feature>
<evidence type="ECO:0000256" key="4">
    <source>
        <dbReference type="ARBA" id="ARBA00022989"/>
    </source>
</evidence>
<feature type="domain" description="G-protein coupled receptors family 1 profile" evidence="7">
    <location>
        <begin position="13"/>
        <end position="290"/>
    </location>
</feature>
<proteinExistence type="predicted"/>
<feature type="transmembrane region" description="Helical" evidence="6">
    <location>
        <begin position="109"/>
        <end position="132"/>
    </location>
</feature>
<dbReference type="InterPro" id="IPR017452">
    <property type="entry name" value="GPCR_Rhodpsn_7TM"/>
</dbReference>
<dbReference type="PANTHER" id="PTHR22750">
    <property type="entry name" value="G-PROTEIN COUPLED RECEPTOR"/>
    <property type="match status" value="1"/>
</dbReference>
<sequence>MFHFSLAFLIIFANVTVSVALRFMKTAKKTTLVFLADLAISNLVQGIVFLIKAIFYIWGKNTTQGCILLVLISMASTGTYMTGIFFVYLDLYLSLKKMSVGKAIISARFAVQMVVLSWFVWIGIGTIAYGMLNKNYVYRQEIGCSFTNGAVTKEYILLVSLIFVVGITVIMMFHALTYRLIKQARTQDQQSEEPNSRRSVKITVVSTQGLATSQKMKVETRRSKWLKKNDAILKMIILVLIMFVVCWYPLVIITMVLAYCTPCSVYITKEVVYFLYILIVLQYNSNGIIYLIKIREFQNVCKNLCCKCCPWHRRVAAIDTEFSATTSCHE</sequence>
<dbReference type="EMBL" id="JAODUP010000087">
    <property type="protein sequence ID" value="KAK2163025.1"/>
    <property type="molecule type" value="Genomic_DNA"/>
</dbReference>
<feature type="transmembrane region" description="Helical" evidence="6">
    <location>
        <begin position="31"/>
        <end position="55"/>
    </location>
</feature>
<comment type="caution">
    <text evidence="8">The sequence shown here is derived from an EMBL/GenBank/DDBJ whole genome shotgun (WGS) entry which is preliminary data.</text>
</comment>
<evidence type="ECO:0000256" key="1">
    <source>
        <dbReference type="ARBA" id="ARBA00004651"/>
    </source>
</evidence>
<comment type="subcellular location">
    <subcellularLocation>
        <location evidence="1">Cell membrane</location>
        <topology evidence="1">Multi-pass membrane protein</topology>
    </subcellularLocation>
</comment>
<dbReference type="Gene3D" id="1.20.1070.10">
    <property type="entry name" value="Rhodopsin 7-helix transmembrane proteins"/>
    <property type="match status" value="1"/>
</dbReference>
<keyword evidence="3 6" id="KW-0812">Transmembrane</keyword>
<evidence type="ECO:0000313" key="9">
    <source>
        <dbReference type="Proteomes" id="UP001208570"/>
    </source>
</evidence>
<evidence type="ECO:0000313" key="8">
    <source>
        <dbReference type="EMBL" id="KAK2163025.1"/>
    </source>
</evidence>
<dbReference type="AlphaFoldDB" id="A0AAD9K298"/>
<evidence type="ECO:0000256" key="3">
    <source>
        <dbReference type="ARBA" id="ARBA00022692"/>
    </source>
</evidence>
<name>A0AAD9K298_9ANNE</name>
<organism evidence="8 9">
    <name type="scientific">Paralvinella palmiformis</name>
    <dbReference type="NCBI Taxonomy" id="53620"/>
    <lineage>
        <taxon>Eukaryota</taxon>
        <taxon>Metazoa</taxon>
        <taxon>Spiralia</taxon>
        <taxon>Lophotrochozoa</taxon>
        <taxon>Annelida</taxon>
        <taxon>Polychaeta</taxon>
        <taxon>Sedentaria</taxon>
        <taxon>Canalipalpata</taxon>
        <taxon>Terebellida</taxon>
        <taxon>Terebelliformia</taxon>
        <taxon>Alvinellidae</taxon>
        <taxon>Paralvinella</taxon>
    </lineage>
</organism>
<dbReference type="GO" id="GO:0005886">
    <property type="term" value="C:plasma membrane"/>
    <property type="evidence" value="ECO:0007669"/>
    <property type="project" value="UniProtKB-SubCell"/>
</dbReference>
<keyword evidence="9" id="KW-1185">Reference proteome</keyword>
<reference evidence="8" key="1">
    <citation type="journal article" date="2023" name="Mol. Biol. Evol.">
        <title>Third-Generation Sequencing Reveals the Adaptive Role of the Epigenome in Three Deep-Sea Polychaetes.</title>
        <authorList>
            <person name="Perez M."/>
            <person name="Aroh O."/>
            <person name="Sun Y."/>
            <person name="Lan Y."/>
            <person name="Juniper S.K."/>
            <person name="Young C.R."/>
            <person name="Angers B."/>
            <person name="Qian P.Y."/>
        </authorList>
    </citation>
    <scope>NUCLEOTIDE SEQUENCE</scope>
    <source>
        <strain evidence="8">P08H-3</strain>
    </source>
</reference>
<evidence type="ECO:0000256" key="6">
    <source>
        <dbReference type="SAM" id="Phobius"/>
    </source>
</evidence>
<feature type="transmembrane region" description="Helical" evidence="6">
    <location>
        <begin position="6"/>
        <end position="24"/>
    </location>
</feature>
<dbReference type="Pfam" id="PF00001">
    <property type="entry name" value="7tm_1"/>
    <property type="match status" value="1"/>
</dbReference>
<keyword evidence="5 6" id="KW-0472">Membrane</keyword>
<dbReference type="PROSITE" id="PS50262">
    <property type="entry name" value="G_PROTEIN_RECEP_F1_2"/>
    <property type="match status" value="1"/>
</dbReference>
<dbReference type="Proteomes" id="UP001208570">
    <property type="component" value="Unassembled WGS sequence"/>
</dbReference>
<feature type="transmembrane region" description="Helical" evidence="6">
    <location>
        <begin position="271"/>
        <end position="292"/>
    </location>
</feature>
<feature type="transmembrane region" description="Helical" evidence="6">
    <location>
        <begin position="67"/>
        <end position="89"/>
    </location>
</feature>